<accession>A0A174PTU7</accession>
<dbReference type="AlphaFoldDB" id="A0A174PTU7"/>
<reference evidence="1 2" key="1">
    <citation type="submission" date="2015-09" db="EMBL/GenBank/DDBJ databases">
        <authorList>
            <consortium name="Pathogen Informatics"/>
        </authorList>
    </citation>
    <scope>NUCLEOTIDE SEQUENCE [LARGE SCALE GENOMIC DNA]</scope>
    <source>
        <strain evidence="1 2">2789STDY5834957</strain>
    </source>
</reference>
<dbReference type="RefSeq" id="WP_055059271.1">
    <property type="nucleotide sequence ID" value="NZ_CZBP01000001.1"/>
</dbReference>
<dbReference type="EMBL" id="CZBP01000001">
    <property type="protein sequence ID" value="CUP63066.1"/>
    <property type="molecule type" value="Genomic_DNA"/>
</dbReference>
<proteinExistence type="predicted"/>
<evidence type="ECO:0000313" key="1">
    <source>
        <dbReference type="EMBL" id="CUP63066.1"/>
    </source>
</evidence>
<evidence type="ECO:0000313" key="2">
    <source>
        <dbReference type="Proteomes" id="UP000095762"/>
    </source>
</evidence>
<name>A0A174PTU7_9FIRM</name>
<sequence length="90" mass="10416">MDANTVYEMVMGAITEDEASEEYAKIQDEFSKDSECDRLYGEIYEAKQHISQKLHKSGEEDPDVELIINHMFDICRIISIKMFEYGAKTV</sequence>
<gene>
    <name evidence="1" type="ORF">ERS852569_00241</name>
</gene>
<organism evidence="1 2">
    <name type="scientific">Blautia obeum</name>
    <dbReference type="NCBI Taxonomy" id="40520"/>
    <lineage>
        <taxon>Bacteria</taxon>
        <taxon>Bacillati</taxon>
        <taxon>Bacillota</taxon>
        <taxon>Clostridia</taxon>
        <taxon>Lachnospirales</taxon>
        <taxon>Lachnospiraceae</taxon>
        <taxon>Blautia</taxon>
    </lineage>
</organism>
<protein>
    <submittedName>
        <fullName evidence="1">Uncharacterized protein</fullName>
    </submittedName>
</protein>
<dbReference type="Proteomes" id="UP000095762">
    <property type="component" value="Unassembled WGS sequence"/>
</dbReference>